<sequence length="95" mass="10236">MYNPPRYQPQAGIDPPPGYSQKSRVAAGVFGILLGAYGIHSFYLGNTSRGLMQLLISFLTCGFGAIAMQIWGIVDGIKLLDGRINTDANGVFLKD</sequence>
<organism evidence="8 10">
    <name type="scientific">Acutalibacter muris</name>
    <dbReference type="NCBI Taxonomy" id="1796620"/>
    <lineage>
        <taxon>Bacteria</taxon>
        <taxon>Bacillati</taxon>
        <taxon>Bacillota</taxon>
        <taxon>Clostridia</taxon>
        <taxon>Eubacteriales</taxon>
        <taxon>Acutalibacteraceae</taxon>
        <taxon>Acutalibacter</taxon>
    </lineage>
</organism>
<keyword evidence="2 5" id="KW-0812">Transmembrane</keyword>
<accession>A0A1Z2XW64</accession>
<evidence type="ECO:0000256" key="2">
    <source>
        <dbReference type="ARBA" id="ARBA00022692"/>
    </source>
</evidence>
<evidence type="ECO:0000313" key="7">
    <source>
        <dbReference type="EMBL" id="ASB42680.1"/>
    </source>
</evidence>
<evidence type="ECO:0000256" key="3">
    <source>
        <dbReference type="ARBA" id="ARBA00022989"/>
    </source>
</evidence>
<protein>
    <submittedName>
        <fullName evidence="8">TM2 domain-containing protein</fullName>
    </submittedName>
</protein>
<keyword evidence="3 5" id="KW-1133">Transmembrane helix</keyword>
<comment type="subcellular location">
    <subcellularLocation>
        <location evidence="1">Membrane</location>
        <topology evidence="1">Multi-pass membrane protein</topology>
    </subcellularLocation>
</comment>
<evidence type="ECO:0000259" key="6">
    <source>
        <dbReference type="Pfam" id="PF05154"/>
    </source>
</evidence>
<dbReference type="KEGG" id="amur:ADH66_04145"/>
<keyword evidence="4 5" id="KW-0472">Membrane</keyword>
<feature type="transmembrane region" description="Helical" evidence="5">
    <location>
        <begin position="25"/>
        <end position="45"/>
    </location>
</feature>
<reference evidence="7" key="1">
    <citation type="journal article" date="2017" name="Genome Announc.">
        <title>High-Quality Whole-Genome Sequences of the Oligo-Mouse-Microbiota Bacterial Community.</title>
        <authorList>
            <person name="Garzetti D."/>
            <person name="Brugiroux S."/>
            <person name="Bunk B."/>
            <person name="Pukall R."/>
            <person name="McCoy K.D."/>
            <person name="Macpherson A.J."/>
            <person name="Stecher B."/>
        </authorList>
    </citation>
    <scope>NUCLEOTIDE SEQUENCE</scope>
    <source>
        <strain evidence="7">KB18</strain>
    </source>
</reference>
<evidence type="ECO:0000313" key="10">
    <source>
        <dbReference type="Proteomes" id="UP000596035"/>
    </source>
</evidence>
<evidence type="ECO:0000256" key="5">
    <source>
        <dbReference type="SAM" id="Phobius"/>
    </source>
</evidence>
<dbReference type="Proteomes" id="UP000196710">
    <property type="component" value="Chromosome"/>
</dbReference>
<reference evidence="8 10" key="3">
    <citation type="submission" date="2020-11" db="EMBL/GenBank/DDBJ databases">
        <title>Closed and high quality bacterial genomes of the OMM12 community.</title>
        <authorList>
            <person name="Marbouty M."/>
            <person name="Lamy-Besnier Q."/>
            <person name="Debarbieux L."/>
            <person name="Koszul R."/>
        </authorList>
    </citation>
    <scope>NUCLEOTIDE SEQUENCE [LARGE SCALE GENOMIC DNA]</scope>
    <source>
        <strain evidence="8 10">KB18</strain>
    </source>
</reference>
<proteinExistence type="predicted"/>
<gene>
    <name evidence="7" type="ORF">ADH66_04145</name>
    <name evidence="8" type="ORF">I5Q82_14210</name>
</gene>
<dbReference type="EMBL" id="CP021422">
    <property type="protein sequence ID" value="ASB42680.1"/>
    <property type="molecule type" value="Genomic_DNA"/>
</dbReference>
<feature type="transmembrane region" description="Helical" evidence="5">
    <location>
        <begin position="51"/>
        <end position="74"/>
    </location>
</feature>
<name>A0A1Z2XW64_9FIRM</name>
<dbReference type="AlphaFoldDB" id="A0A1Z2XW64"/>
<evidence type="ECO:0000313" key="8">
    <source>
        <dbReference type="EMBL" id="QQR32109.1"/>
    </source>
</evidence>
<evidence type="ECO:0000313" key="9">
    <source>
        <dbReference type="Proteomes" id="UP000196710"/>
    </source>
</evidence>
<dbReference type="Pfam" id="PF05154">
    <property type="entry name" value="TM2"/>
    <property type="match status" value="1"/>
</dbReference>
<reference evidence="9" key="2">
    <citation type="submission" date="2017-05" db="EMBL/GenBank/DDBJ databases">
        <title>Improved OligoMM genomes.</title>
        <authorList>
            <person name="Garzetti D."/>
        </authorList>
    </citation>
    <scope>NUCLEOTIDE SEQUENCE [LARGE SCALE GENOMIC DNA]</scope>
    <source>
        <strain evidence="9">KB18</strain>
    </source>
</reference>
<feature type="domain" description="TM2" evidence="6">
    <location>
        <begin position="20"/>
        <end position="76"/>
    </location>
</feature>
<dbReference type="GO" id="GO:0016020">
    <property type="term" value="C:membrane"/>
    <property type="evidence" value="ECO:0007669"/>
    <property type="project" value="UniProtKB-SubCell"/>
</dbReference>
<evidence type="ECO:0000256" key="1">
    <source>
        <dbReference type="ARBA" id="ARBA00004141"/>
    </source>
</evidence>
<evidence type="ECO:0000256" key="4">
    <source>
        <dbReference type="ARBA" id="ARBA00023136"/>
    </source>
</evidence>
<dbReference type="Proteomes" id="UP000596035">
    <property type="component" value="Chromosome"/>
</dbReference>
<dbReference type="InterPro" id="IPR007829">
    <property type="entry name" value="TM2"/>
</dbReference>
<keyword evidence="9" id="KW-1185">Reference proteome</keyword>
<dbReference type="EMBL" id="CP065321">
    <property type="protein sequence ID" value="QQR32109.1"/>
    <property type="molecule type" value="Genomic_DNA"/>
</dbReference>